<organism evidence="1 2">
    <name type="scientific">Portunus trituberculatus</name>
    <name type="common">Swimming crab</name>
    <name type="synonym">Neptunus trituberculatus</name>
    <dbReference type="NCBI Taxonomy" id="210409"/>
    <lineage>
        <taxon>Eukaryota</taxon>
        <taxon>Metazoa</taxon>
        <taxon>Ecdysozoa</taxon>
        <taxon>Arthropoda</taxon>
        <taxon>Crustacea</taxon>
        <taxon>Multicrustacea</taxon>
        <taxon>Malacostraca</taxon>
        <taxon>Eumalacostraca</taxon>
        <taxon>Eucarida</taxon>
        <taxon>Decapoda</taxon>
        <taxon>Pleocyemata</taxon>
        <taxon>Brachyura</taxon>
        <taxon>Eubrachyura</taxon>
        <taxon>Portunoidea</taxon>
        <taxon>Portunidae</taxon>
        <taxon>Portuninae</taxon>
        <taxon>Portunus</taxon>
    </lineage>
</organism>
<dbReference type="EMBL" id="VSRR010065972">
    <property type="protein sequence ID" value="MPC84637.1"/>
    <property type="molecule type" value="Genomic_DNA"/>
</dbReference>
<evidence type="ECO:0000313" key="2">
    <source>
        <dbReference type="Proteomes" id="UP000324222"/>
    </source>
</evidence>
<gene>
    <name evidence="1" type="ORF">E2C01_079382</name>
</gene>
<name>A0A5B7IT82_PORTR</name>
<protein>
    <submittedName>
        <fullName evidence="1">Uncharacterized protein</fullName>
    </submittedName>
</protein>
<sequence length="60" mass="6429">MASRFEIGSAAKTPTNAIKTRDSVKRIAAENLRSAAATHSTCLSCARNSDEAVAKFLLLY</sequence>
<evidence type="ECO:0000313" key="1">
    <source>
        <dbReference type="EMBL" id="MPC84637.1"/>
    </source>
</evidence>
<dbReference type="Proteomes" id="UP000324222">
    <property type="component" value="Unassembled WGS sequence"/>
</dbReference>
<accession>A0A5B7IT82</accession>
<reference evidence="1 2" key="1">
    <citation type="submission" date="2019-05" db="EMBL/GenBank/DDBJ databases">
        <title>Another draft genome of Portunus trituberculatus and its Hox gene families provides insights of decapod evolution.</title>
        <authorList>
            <person name="Jeong J.-H."/>
            <person name="Song I."/>
            <person name="Kim S."/>
            <person name="Choi T."/>
            <person name="Kim D."/>
            <person name="Ryu S."/>
            <person name="Kim W."/>
        </authorList>
    </citation>
    <scope>NUCLEOTIDE SEQUENCE [LARGE SCALE GENOMIC DNA]</scope>
    <source>
        <tissue evidence="1">Muscle</tissue>
    </source>
</reference>
<comment type="caution">
    <text evidence="1">The sequence shown here is derived from an EMBL/GenBank/DDBJ whole genome shotgun (WGS) entry which is preliminary data.</text>
</comment>
<dbReference type="AlphaFoldDB" id="A0A5B7IT82"/>
<keyword evidence="2" id="KW-1185">Reference proteome</keyword>
<proteinExistence type="predicted"/>